<dbReference type="InterPro" id="IPR002634">
    <property type="entry name" value="BolA"/>
</dbReference>
<dbReference type="EMBL" id="JAACJO010000012">
    <property type="protein sequence ID" value="KAF5351800.1"/>
    <property type="molecule type" value="Genomic_DNA"/>
</dbReference>
<sequence length="125" mass="14166">MFGRSVNPLRLSWKRVYSTMSEGSANSGPVERSIREKLNALLRPVSLTINNDSWKHRHHAAMREQDGGNGETHFSIRIVSDAFEGKSPIQRHRMINSALSEEFTQGLHALSLETRTEEEAIRATH</sequence>
<dbReference type="GO" id="GO:0044572">
    <property type="term" value="P:[4Fe-4S] cluster assembly"/>
    <property type="evidence" value="ECO:0007669"/>
    <property type="project" value="TreeGrafter"/>
</dbReference>
<proteinExistence type="inferred from homology"/>
<comment type="caution">
    <text evidence="2">The sequence shown here is derived from an EMBL/GenBank/DDBJ whole genome shotgun (WGS) entry which is preliminary data.</text>
</comment>
<accession>A0A8H5D1A7</accession>
<dbReference type="SUPFAM" id="SSF82657">
    <property type="entry name" value="BolA-like"/>
    <property type="match status" value="1"/>
</dbReference>
<protein>
    <submittedName>
        <fullName evidence="2">Uncharacterized protein</fullName>
    </submittedName>
</protein>
<name>A0A8H5D1A7_9AGAR</name>
<dbReference type="AlphaFoldDB" id="A0A8H5D1A7"/>
<dbReference type="InterPro" id="IPR036065">
    <property type="entry name" value="BolA-like_sf"/>
</dbReference>
<comment type="similarity">
    <text evidence="1">Belongs to the BolA/IbaG family.</text>
</comment>
<reference evidence="2 3" key="1">
    <citation type="journal article" date="2020" name="ISME J.">
        <title>Uncovering the hidden diversity of litter-decomposition mechanisms in mushroom-forming fungi.</title>
        <authorList>
            <person name="Floudas D."/>
            <person name="Bentzer J."/>
            <person name="Ahren D."/>
            <person name="Johansson T."/>
            <person name="Persson P."/>
            <person name="Tunlid A."/>
        </authorList>
    </citation>
    <scope>NUCLEOTIDE SEQUENCE [LARGE SCALE GENOMIC DNA]</scope>
    <source>
        <strain evidence="2 3">CBS 146.42</strain>
    </source>
</reference>
<dbReference type="Proteomes" id="UP000559027">
    <property type="component" value="Unassembled WGS sequence"/>
</dbReference>
<dbReference type="PANTHER" id="PTHR46230:SF7">
    <property type="entry name" value="BOLA-LIKE PROTEIN 1"/>
    <property type="match status" value="1"/>
</dbReference>
<evidence type="ECO:0000313" key="2">
    <source>
        <dbReference type="EMBL" id="KAF5351800.1"/>
    </source>
</evidence>
<dbReference type="Gene3D" id="3.30.300.90">
    <property type="entry name" value="BolA-like"/>
    <property type="match status" value="1"/>
</dbReference>
<gene>
    <name evidence="2" type="ORF">D9756_007535</name>
</gene>
<evidence type="ECO:0000256" key="1">
    <source>
        <dbReference type="RuleBase" id="RU003860"/>
    </source>
</evidence>
<organism evidence="2 3">
    <name type="scientific">Leucocoprinus leucothites</name>
    <dbReference type="NCBI Taxonomy" id="201217"/>
    <lineage>
        <taxon>Eukaryota</taxon>
        <taxon>Fungi</taxon>
        <taxon>Dikarya</taxon>
        <taxon>Basidiomycota</taxon>
        <taxon>Agaricomycotina</taxon>
        <taxon>Agaricomycetes</taxon>
        <taxon>Agaricomycetidae</taxon>
        <taxon>Agaricales</taxon>
        <taxon>Agaricineae</taxon>
        <taxon>Agaricaceae</taxon>
        <taxon>Leucocoprinus</taxon>
    </lineage>
</organism>
<dbReference type="Pfam" id="PF01722">
    <property type="entry name" value="BolA"/>
    <property type="match status" value="1"/>
</dbReference>
<keyword evidence="3" id="KW-1185">Reference proteome</keyword>
<dbReference type="GO" id="GO:0005759">
    <property type="term" value="C:mitochondrial matrix"/>
    <property type="evidence" value="ECO:0007669"/>
    <property type="project" value="TreeGrafter"/>
</dbReference>
<dbReference type="OrthoDB" id="411584at2759"/>
<evidence type="ECO:0000313" key="3">
    <source>
        <dbReference type="Proteomes" id="UP000559027"/>
    </source>
</evidence>
<dbReference type="PANTHER" id="PTHR46230">
    <property type="match status" value="1"/>
</dbReference>
<dbReference type="PIRSF" id="PIRSF003113">
    <property type="entry name" value="BolA"/>
    <property type="match status" value="1"/>
</dbReference>